<comment type="caution">
    <text evidence="2">The sequence shown here is derived from an EMBL/GenBank/DDBJ whole genome shotgun (WGS) entry which is preliminary data.</text>
</comment>
<dbReference type="CDD" id="cd07012">
    <property type="entry name" value="PBP2_Bug_TTT"/>
    <property type="match status" value="1"/>
</dbReference>
<accession>A0ABS5EP11</accession>
<organism evidence="2 3">
    <name type="scientific">Neoroseomonas terrae</name>
    <dbReference type="NCBI Taxonomy" id="424799"/>
    <lineage>
        <taxon>Bacteria</taxon>
        <taxon>Pseudomonadati</taxon>
        <taxon>Pseudomonadota</taxon>
        <taxon>Alphaproteobacteria</taxon>
        <taxon>Acetobacterales</taxon>
        <taxon>Acetobacteraceae</taxon>
        <taxon>Neoroseomonas</taxon>
    </lineage>
</organism>
<protein>
    <submittedName>
        <fullName evidence="2">Tripartite tricarboxylate transporter substrate binding protein</fullName>
    </submittedName>
</protein>
<dbReference type="InterPro" id="IPR042100">
    <property type="entry name" value="Bug_dom1"/>
</dbReference>
<dbReference type="PANTHER" id="PTHR42928">
    <property type="entry name" value="TRICARBOXYLATE-BINDING PROTEIN"/>
    <property type="match status" value="1"/>
</dbReference>
<dbReference type="Gene3D" id="3.40.190.10">
    <property type="entry name" value="Periplasmic binding protein-like II"/>
    <property type="match status" value="1"/>
</dbReference>
<proteinExistence type="inferred from homology"/>
<dbReference type="Pfam" id="PF03401">
    <property type="entry name" value="TctC"/>
    <property type="match status" value="1"/>
</dbReference>
<dbReference type="SUPFAM" id="SSF53850">
    <property type="entry name" value="Periplasmic binding protein-like II"/>
    <property type="match status" value="1"/>
</dbReference>
<evidence type="ECO:0000313" key="3">
    <source>
        <dbReference type="Proteomes" id="UP000698752"/>
    </source>
</evidence>
<dbReference type="RefSeq" id="WP_211871487.1">
    <property type="nucleotide sequence ID" value="NZ_JAAEDI010000034.1"/>
</dbReference>
<evidence type="ECO:0000313" key="2">
    <source>
        <dbReference type="EMBL" id="MBR0652774.1"/>
    </source>
</evidence>
<sequence>MVISRRGVMLGAAGTMLAAPALSQSGYPDKPIRLVVPYGGGGQTDIVSRVTAEAMSQRLGQPVVADNRPGGAGNMAAEAVARAAPDGYTVLVATMGTNSGLNALLYRSVGYDAARDFTGVGMFCTTSNLLVVHNSIPGRNFAEVVAWIRANPGKFNYASAGVGAITHIIMEDIGERLNLDMVHVPYRQTTNAMTDLMAGRVHARCLGLPEGDPLRTVNTVRPIAVTTPAPRPEWPGVGTVGEVITGFEASTYFGLAVPSRTPPEIVTRLNTALQGALRDPEVRAAYVRVGADPADPHTPDVFAERAKRDNERWAPLIRRLSLVAE</sequence>
<dbReference type="Gene3D" id="3.40.190.150">
    <property type="entry name" value="Bordetella uptake gene, domain 1"/>
    <property type="match status" value="1"/>
</dbReference>
<dbReference type="Proteomes" id="UP000698752">
    <property type="component" value="Unassembled WGS sequence"/>
</dbReference>
<dbReference type="EMBL" id="JAAEDI010000034">
    <property type="protein sequence ID" value="MBR0652774.1"/>
    <property type="molecule type" value="Genomic_DNA"/>
</dbReference>
<comment type="similarity">
    <text evidence="1">Belongs to the UPF0065 (bug) family.</text>
</comment>
<gene>
    <name evidence="2" type="ORF">GXW78_24165</name>
</gene>
<dbReference type="InterPro" id="IPR005064">
    <property type="entry name" value="BUG"/>
</dbReference>
<dbReference type="PIRSF" id="PIRSF017082">
    <property type="entry name" value="YflP"/>
    <property type="match status" value="1"/>
</dbReference>
<keyword evidence="3" id="KW-1185">Reference proteome</keyword>
<name>A0ABS5EP11_9PROT</name>
<reference evidence="3" key="1">
    <citation type="journal article" date="2021" name="Syst. Appl. Microbiol.">
        <title>Roseomonas hellenica sp. nov., isolated from roots of wild-growing Alkanna tinctoria.</title>
        <authorList>
            <person name="Rat A."/>
            <person name="Naranjo H.D."/>
            <person name="Lebbe L."/>
            <person name="Cnockaert M."/>
            <person name="Krigas N."/>
            <person name="Grigoriadou K."/>
            <person name="Maloupa E."/>
            <person name="Willems A."/>
        </authorList>
    </citation>
    <scope>NUCLEOTIDE SEQUENCE [LARGE SCALE GENOMIC DNA]</scope>
    <source>
        <strain evidence="3">LMG 31159</strain>
    </source>
</reference>
<dbReference type="PANTHER" id="PTHR42928:SF5">
    <property type="entry name" value="BLR1237 PROTEIN"/>
    <property type="match status" value="1"/>
</dbReference>
<evidence type="ECO:0000256" key="1">
    <source>
        <dbReference type="ARBA" id="ARBA00006987"/>
    </source>
</evidence>